<sequence length="80" mass="8640">MVAGREATPSDATATERLMRYWSHGAGAVKIRWGVPGDFNRCVVELGKYVSPGTVKGLCANLHHRATGAWPGHAASEQHR</sequence>
<dbReference type="EMBL" id="SSGD01000085">
    <property type="protein sequence ID" value="TXI54454.1"/>
    <property type="molecule type" value="Genomic_DNA"/>
</dbReference>
<dbReference type="PATRIC" id="fig|342002.3.peg.34"/>
<reference evidence="3 6" key="4">
    <citation type="submission" date="2018-09" db="EMBL/GenBank/DDBJ databases">
        <title>Metagenome Assembled Genomes from an Advanced Water Purification Facility.</title>
        <authorList>
            <person name="Stamps B.W."/>
            <person name="Spear J.R."/>
        </authorList>
    </citation>
    <scope>NUCLEOTIDE SEQUENCE [LARGE SCALE GENOMIC DNA]</scope>
    <source>
        <strain evidence="3">Bin_29_2</strain>
    </source>
</reference>
<dbReference type="Proteomes" id="UP000192327">
    <property type="component" value="Unassembled WGS sequence"/>
</dbReference>
<evidence type="ECO:0000313" key="2">
    <source>
        <dbReference type="EMBL" id="OQZ91190.1"/>
    </source>
</evidence>
<dbReference type="OrthoDB" id="4751040at2"/>
<proteinExistence type="predicted"/>
<dbReference type="RefSeq" id="WP_046189356.1">
    <property type="nucleotide sequence ID" value="NZ_JACKUJ010000046.1"/>
</dbReference>
<dbReference type="AlphaFoldDB" id="A0A0F5MXP1"/>
<dbReference type="EMBL" id="LASW01000033">
    <property type="protein sequence ID" value="KKB99466.1"/>
    <property type="molecule type" value="Genomic_DNA"/>
</dbReference>
<keyword evidence="5" id="KW-1185">Reference proteome</keyword>
<organism evidence="1 4">
    <name type="scientific">Mycolicibacter arupensis</name>
    <dbReference type="NCBI Taxonomy" id="342002"/>
    <lineage>
        <taxon>Bacteria</taxon>
        <taxon>Bacillati</taxon>
        <taxon>Actinomycetota</taxon>
        <taxon>Actinomycetes</taxon>
        <taxon>Mycobacteriales</taxon>
        <taxon>Mycobacteriaceae</taxon>
        <taxon>Mycolicibacter</taxon>
    </lineage>
</organism>
<dbReference type="Proteomes" id="UP000034416">
    <property type="component" value="Unassembled WGS sequence"/>
</dbReference>
<evidence type="ECO:0000313" key="5">
    <source>
        <dbReference type="Proteomes" id="UP000192327"/>
    </source>
</evidence>
<reference evidence="4" key="1">
    <citation type="submission" date="2015-04" db="EMBL/GenBank/DDBJ databases">
        <title>Genome sequence of Mycobacterium arupense GUC1.</title>
        <authorList>
            <person name="Greninger A.L."/>
            <person name="Cunningham G."/>
            <person name="Chiu C.Y."/>
            <person name="Miller S."/>
        </authorList>
    </citation>
    <scope>NUCLEOTIDE SEQUENCE [LARGE SCALE GENOMIC DNA]</scope>
    <source>
        <strain evidence="4">GUC1</strain>
    </source>
</reference>
<reference evidence="1" key="2">
    <citation type="submission" date="2015-04" db="EMBL/GenBank/DDBJ databases">
        <title>Genome sequence of Mycobacterium arupense strain GUC1.</title>
        <authorList>
            <person name="Greninger A.L."/>
            <person name="Cunningham G."/>
            <person name="Chiu C.Y."/>
            <person name="Miller S."/>
        </authorList>
    </citation>
    <scope>NUCLEOTIDE SEQUENCE</scope>
    <source>
        <strain evidence="1">GUC1</strain>
    </source>
</reference>
<name>A0A0F5MXP1_9MYCO</name>
<dbReference type="STRING" id="342002.BST15_20210"/>
<evidence type="ECO:0000313" key="1">
    <source>
        <dbReference type="EMBL" id="KKB99466.1"/>
    </source>
</evidence>
<reference evidence="2 5" key="3">
    <citation type="submission" date="2016-12" db="EMBL/GenBank/DDBJ databases">
        <title>The new phylogeny of genus Mycobacterium.</title>
        <authorList>
            <person name="Tortoli E."/>
            <person name="Trovato A."/>
            <person name="Cirillo D.M."/>
        </authorList>
    </citation>
    <scope>NUCLEOTIDE SEQUENCE [LARGE SCALE GENOMIC DNA]</scope>
    <source>
        <strain evidence="2 5">DSM 44942</strain>
    </source>
</reference>
<dbReference type="Proteomes" id="UP000321797">
    <property type="component" value="Unassembled WGS sequence"/>
</dbReference>
<evidence type="ECO:0000313" key="4">
    <source>
        <dbReference type="Proteomes" id="UP000034416"/>
    </source>
</evidence>
<evidence type="ECO:0000313" key="6">
    <source>
        <dbReference type="Proteomes" id="UP000321797"/>
    </source>
</evidence>
<evidence type="ECO:0000313" key="3">
    <source>
        <dbReference type="EMBL" id="TXI54454.1"/>
    </source>
</evidence>
<protein>
    <submittedName>
        <fullName evidence="1">Uncharacterized protein</fullName>
    </submittedName>
</protein>
<dbReference type="EMBL" id="MVHH01000085">
    <property type="protein sequence ID" value="OQZ91190.1"/>
    <property type="molecule type" value="Genomic_DNA"/>
</dbReference>
<gene>
    <name evidence="2" type="ORF">BST15_20210</name>
    <name evidence="3" type="ORF">E6Q54_14735</name>
    <name evidence="1" type="ORF">WR43_09615</name>
</gene>
<accession>A0A0F5MXP1</accession>
<comment type="caution">
    <text evidence="1">The sequence shown here is derived from an EMBL/GenBank/DDBJ whole genome shotgun (WGS) entry which is preliminary data.</text>
</comment>